<feature type="compositionally biased region" description="Polar residues" evidence="2">
    <location>
        <begin position="166"/>
        <end position="175"/>
    </location>
</feature>
<dbReference type="GO" id="GO:0009898">
    <property type="term" value="C:cytoplasmic side of plasma membrane"/>
    <property type="evidence" value="ECO:0007669"/>
    <property type="project" value="TreeGrafter"/>
</dbReference>
<dbReference type="WBParaSite" id="ASIM_0000513901-mRNA-1">
    <property type="protein sequence ID" value="ASIM_0000513901-mRNA-1"/>
    <property type="gene ID" value="ASIM_0000513901"/>
</dbReference>
<dbReference type="PANTHER" id="PTHR22761:SF46">
    <property type="entry name" value="CHARGED MULTIVESICULAR BODY PROTEIN 7"/>
    <property type="match status" value="1"/>
</dbReference>
<protein>
    <submittedName>
        <fullName evidence="3">Charged multivesicular body protein 7 (inferred by orthology to a human protein)</fullName>
    </submittedName>
</protein>
<sequence>LPPQLKCCCRCEQDARASIRANDKTRAAHHLRLKKRALQEVEAKDNQYQRLLEMMHQLGQTKQNKQIMDAYKAGASAFKATLQRQGIQPEQIDETMDSISDAMATAEEIREAISAGVPVTNGVDEADLEAELNAILADKKIEEKESVVSGLPEVPSEEPKAVSPAASVTNDEQSLAQRLKRLRESAI</sequence>
<organism evidence="3">
    <name type="scientific">Anisakis simplex</name>
    <name type="common">Herring worm</name>
    <dbReference type="NCBI Taxonomy" id="6269"/>
    <lineage>
        <taxon>Eukaryota</taxon>
        <taxon>Metazoa</taxon>
        <taxon>Ecdysozoa</taxon>
        <taxon>Nematoda</taxon>
        <taxon>Chromadorea</taxon>
        <taxon>Rhabditida</taxon>
        <taxon>Spirurina</taxon>
        <taxon>Ascaridomorpha</taxon>
        <taxon>Ascaridoidea</taxon>
        <taxon>Anisakidae</taxon>
        <taxon>Anisakis</taxon>
        <taxon>Anisakis simplex complex</taxon>
    </lineage>
</organism>
<accession>A0A0M3JC09</accession>
<dbReference type="Gene3D" id="6.10.250.1710">
    <property type="match status" value="1"/>
</dbReference>
<dbReference type="InterPro" id="IPR005024">
    <property type="entry name" value="Snf7_fam"/>
</dbReference>
<dbReference type="Pfam" id="PF03357">
    <property type="entry name" value="Snf7"/>
    <property type="match status" value="1"/>
</dbReference>
<feature type="region of interest" description="Disordered" evidence="2">
    <location>
        <begin position="147"/>
        <end position="175"/>
    </location>
</feature>
<dbReference type="GO" id="GO:0000815">
    <property type="term" value="C:ESCRT III complex"/>
    <property type="evidence" value="ECO:0007669"/>
    <property type="project" value="TreeGrafter"/>
</dbReference>
<comment type="similarity">
    <text evidence="1">Belongs to the SNF7 family.</text>
</comment>
<dbReference type="GO" id="GO:0032511">
    <property type="term" value="P:late endosome to vacuole transport via multivesicular body sorting pathway"/>
    <property type="evidence" value="ECO:0007669"/>
    <property type="project" value="TreeGrafter"/>
</dbReference>
<dbReference type="PANTHER" id="PTHR22761">
    <property type="entry name" value="CHARGED MULTIVESICULAR BODY PROTEIN"/>
    <property type="match status" value="1"/>
</dbReference>
<dbReference type="AlphaFoldDB" id="A0A0M3JC09"/>
<dbReference type="GO" id="GO:0006900">
    <property type="term" value="P:vesicle budding from membrane"/>
    <property type="evidence" value="ECO:0007669"/>
    <property type="project" value="TreeGrafter"/>
</dbReference>
<name>A0A0M3JC09_ANISI</name>
<proteinExistence type="inferred from homology"/>
<evidence type="ECO:0000256" key="2">
    <source>
        <dbReference type="SAM" id="MobiDB-lite"/>
    </source>
</evidence>
<evidence type="ECO:0000313" key="3">
    <source>
        <dbReference type="WBParaSite" id="ASIM_0000513901-mRNA-1"/>
    </source>
</evidence>
<dbReference type="GO" id="GO:0005771">
    <property type="term" value="C:multivesicular body"/>
    <property type="evidence" value="ECO:0007669"/>
    <property type="project" value="TreeGrafter"/>
</dbReference>
<evidence type="ECO:0000256" key="1">
    <source>
        <dbReference type="ARBA" id="ARBA00006190"/>
    </source>
</evidence>
<reference evidence="3" key="1">
    <citation type="submission" date="2017-02" db="UniProtKB">
        <authorList>
            <consortium name="WormBaseParasite"/>
        </authorList>
    </citation>
    <scope>IDENTIFICATION</scope>
</reference>